<dbReference type="Pfam" id="PF03401">
    <property type="entry name" value="TctC"/>
    <property type="match status" value="1"/>
</dbReference>
<protein>
    <submittedName>
        <fullName evidence="3">Tripartite tricarboxylate transporter substrate binding protein</fullName>
    </submittedName>
</protein>
<proteinExistence type="inferred from homology"/>
<dbReference type="Gene3D" id="3.40.190.150">
    <property type="entry name" value="Bordetella uptake gene, domain 1"/>
    <property type="match status" value="1"/>
</dbReference>
<comment type="similarity">
    <text evidence="1">Belongs to the UPF0065 (bug) family.</text>
</comment>
<organism evidence="3 4">
    <name type="scientific">Variovorax rhizosphaerae</name>
    <dbReference type="NCBI Taxonomy" id="1836200"/>
    <lineage>
        <taxon>Bacteria</taxon>
        <taxon>Pseudomonadati</taxon>
        <taxon>Pseudomonadota</taxon>
        <taxon>Betaproteobacteria</taxon>
        <taxon>Burkholderiales</taxon>
        <taxon>Comamonadaceae</taxon>
        <taxon>Variovorax</taxon>
    </lineage>
</organism>
<evidence type="ECO:0000256" key="2">
    <source>
        <dbReference type="SAM" id="SignalP"/>
    </source>
</evidence>
<reference evidence="3 4" key="1">
    <citation type="submission" date="2024-03" db="EMBL/GenBank/DDBJ databases">
        <title>Novel species of the genus Variovorax.</title>
        <authorList>
            <person name="Liu Q."/>
            <person name="Xin Y.-H."/>
        </authorList>
    </citation>
    <scope>NUCLEOTIDE SEQUENCE [LARGE SCALE GENOMIC DNA]</scope>
    <source>
        <strain evidence="3 4">KACC 18900</strain>
    </source>
</reference>
<evidence type="ECO:0000313" key="4">
    <source>
        <dbReference type="Proteomes" id="UP001385892"/>
    </source>
</evidence>
<dbReference type="SUPFAM" id="SSF53850">
    <property type="entry name" value="Periplasmic binding protein-like II"/>
    <property type="match status" value="1"/>
</dbReference>
<keyword evidence="2" id="KW-0732">Signal</keyword>
<evidence type="ECO:0000256" key="1">
    <source>
        <dbReference type="ARBA" id="ARBA00006987"/>
    </source>
</evidence>
<dbReference type="RefSeq" id="WP_340346751.1">
    <property type="nucleotide sequence ID" value="NZ_JBBKZT010000020.1"/>
</dbReference>
<dbReference type="CDD" id="cd07012">
    <property type="entry name" value="PBP2_Bug_TTT"/>
    <property type="match status" value="1"/>
</dbReference>
<feature type="chain" id="PRO_5045452583" evidence="2">
    <location>
        <begin position="22"/>
        <end position="322"/>
    </location>
</feature>
<dbReference type="PIRSF" id="PIRSF017082">
    <property type="entry name" value="YflP"/>
    <property type="match status" value="1"/>
</dbReference>
<dbReference type="PANTHER" id="PTHR42928:SF5">
    <property type="entry name" value="BLR1237 PROTEIN"/>
    <property type="match status" value="1"/>
</dbReference>
<accession>A0ABU8WUH3</accession>
<name>A0ABU8WUH3_9BURK</name>
<dbReference type="PANTHER" id="PTHR42928">
    <property type="entry name" value="TRICARBOXYLATE-BINDING PROTEIN"/>
    <property type="match status" value="1"/>
</dbReference>
<feature type="signal peptide" evidence="2">
    <location>
        <begin position="1"/>
        <end position="21"/>
    </location>
</feature>
<dbReference type="InterPro" id="IPR005064">
    <property type="entry name" value="BUG"/>
</dbReference>
<dbReference type="EMBL" id="JBBKZT010000020">
    <property type="protein sequence ID" value="MEJ8851208.1"/>
    <property type="molecule type" value="Genomic_DNA"/>
</dbReference>
<sequence length="322" mass="33834">MRQLIRLLAAACAALAFSASAADSYPSQPVRLIVGYAPGGSTDVFARALAAKLTERWKKEVIVDNKPGASEIVGASAVAGAKPDGYTLLVSTDQALLSNQFLFTKLGYSPTKSFVPVIRAMDAPMVLVVRAGSPYQNVAQLVEAAKKDPGKINYSSNGPGGHIHLALNWLGVKAGVKFTHVPYKGGGPAIQAVLANEVDMTTVPLSVADAFLKANSLRALAVTSPKRIPALATVPSLTELGYDVDVQALSAIVAPAETPPAIVNKIADDVRAIVTDPAFAAREIDRYGFFVIGDDPRQFADYLTKAASGYRARITAANVTLD</sequence>
<comment type="caution">
    <text evidence="3">The sequence shown here is derived from an EMBL/GenBank/DDBJ whole genome shotgun (WGS) entry which is preliminary data.</text>
</comment>
<dbReference type="Gene3D" id="3.40.190.10">
    <property type="entry name" value="Periplasmic binding protein-like II"/>
    <property type="match status" value="1"/>
</dbReference>
<dbReference type="InterPro" id="IPR042100">
    <property type="entry name" value="Bug_dom1"/>
</dbReference>
<keyword evidence="4" id="KW-1185">Reference proteome</keyword>
<gene>
    <name evidence="3" type="ORF">WKW82_31540</name>
</gene>
<dbReference type="Proteomes" id="UP001385892">
    <property type="component" value="Unassembled WGS sequence"/>
</dbReference>
<evidence type="ECO:0000313" key="3">
    <source>
        <dbReference type="EMBL" id="MEJ8851208.1"/>
    </source>
</evidence>